<keyword evidence="13" id="KW-0443">Lipid metabolism</keyword>
<evidence type="ECO:0000256" key="6">
    <source>
        <dbReference type="ARBA" id="ARBA00024469"/>
    </source>
</evidence>
<evidence type="ECO:0000313" key="16">
    <source>
        <dbReference type="RefSeq" id="XP_031548889.1"/>
    </source>
</evidence>
<comment type="catalytic activity">
    <reaction evidence="6">
        <text>5-hydroxy-(6E,8Z,11Z,14Z)-eicosatetraenoate + ATP + CoA = 5-hydroxy-(6E,8Z,11Z,14Z)-eicosatetraenoyl-CoA + AMP + diphosphate</text>
        <dbReference type="Rhea" id="RHEA:52108"/>
        <dbReference type="ChEBI" id="CHEBI:30616"/>
        <dbReference type="ChEBI" id="CHEBI:33019"/>
        <dbReference type="ChEBI" id="CHEBI:57287"/>
        <dbReference type="ChEBI" id="CHEBI:65341"/>
        <dbReference type="ChEBI" id="CHEBI:136407"/>
        <dbReference type="ChEBI" id="CHEBI:456215"/>
    </reaction>
    <physiologicalReaction direction="left-to-right" evidence="6">
        <dbReference type="Rhea" id="RHEA:52109"/>
    </physiologicalReaction>
</comment>
<evidence type="ECO:0000256" key="5">
    <source>
        <dbReference type="ARBA" id="ARBA00022840"/>
    </source>
</evidence>
<comment type="function">
    <text evidence="13">Catalyzes the conversion of long-chain fatty acids to their active form acyl-CoAs for both synthesis of cellular lipids, and degradation via beta-oxidation.</text>
</comment>
<keyword evidence="15" id="KW-1185">Reference proteome</keyword>
<comment type="catalytic activity">
    <reaction evidence="9">
        <text>15-hydroxy-(5Z,8Z,11Z,13E)-eicosatetraenoate + ATP + CoA = 15-hydroxy-(5Z,8Z,11Z,13E)-eicosatetraenoyl-CoA + AMP + diphosphate</text>
        <dbReference type="Rhea" id="RHEA:52116"/>
        <dbReference type="ChEBI" id="CHEBI:30616"/>
        <dbReference type="ChEBI" id="CHEBI:33019"/>
        <dbReference type="ChEBI" id="CHEBI:57287"/>
        <dbReference type="ChEBI" id="CHEBI:78832"/>
        <dbReference type="ChEBI" id="CHEBI:136409"/>
        <dbReference type="ChEBI" id="CHEBI:456215"/>
    </reaction>
    <physiologicalReaction direction="left-to-right" evidence="9">
        <dbReference type="Rhea" id="RHEA:52117"/>
    </physiologicalReaction>
</comment>
<name>A0A6P8GXA0_ACTTE</name>
<evidence type="ECO:0000256" key="1">
    <source>
        <dbReference type="ARBA" id="ARBA00006432"/>
    </source>
</evidence>
<comment type="catalytic activity">
    <reaction evidence="11">
        <text>(E)-hexadec-2-enoate + ATP + CoA = (2E)-hexadecenoyl-CoA + AMP + diphosphate</text>
        <dbReference type="Rhea" id="RHEA:36139"/>
        <dbReference type="ChEBI" id="CHEBI:30616"/>
        <dbReference type="ChEBI" id="CHEBI:33019"/>
        <dbReference type="ChEBI" id="CHEBI:57287"/>
        <dbReference type="ChEBI" id="CHEBI:61526"/>
        <dbReference type="ChEBI" id="CHEBI:72745"/>
        <dbReference type="ChEBI" id="CHEBI:456215"/>
    </reaction>
    <physiologicalReaction direction="left-to-right" evidence="11">
        <dbReference type="Rhea" id="RHEA:36140"/>
    </physiologicalReaction>
</comment>
<evidence type="ECO:0000256" key="10">
    <source>
        <dbReference type="ARBA" id="ARBA00024548"/>
    </source>
</evidence>
<keyword evidence="2 13" id="KW-0436">Ligase</keyword>
<protein>
    <recommendedName>
        <fullName evidence="13">Long-chain-fatty-acid--CoA ligase</fullName>
        <ecNumber evidence="13">6.2.1.3</ecNumber>
    </recommendedName>
</protein>
<dbReference type="KEGG" id="aten:116286501"/>
<dbReference type="OrthoDB" id="5949690at2759"/>
<comment type="catalytic activity">
    <reaction evidence="10">
        <text>(5Z,8Z,11Z,14Z)-eicosatetraenoate + ATP + CoA = (5Z,8Z,11Z,14Z)-eicosatetraenoyl-CoA + AMP + diphosphate</text>
        <dbReference type="Rhea" id="RHEA:19713"/>
        <dbReference type="ChEBI" id="CHEBI:30616"/>
        <dbReference type="ChEBI" id="CHEBI:32395"/>
        <dbReference type="ChEBI" id="CHEBI:33019"/>
        <dbReference type="ChEBI" id="CHEBI:57287"/>
        <dbReference type="ChEBI" id="CHEBI:57368"/>
        <dbReference type="ChEBI" id="CHEBI:456215"/>
        <dbReference type="EC" id="6.2.1.15"/>
    </reaction>
    <physiologicalReaction direction="left-to-right" evidence="10">
        <dbReference type="Rhea" id="RHEA:19714"/>
    </physiologicalReaction>
</comment>
<gene>
    <name evidence="16" type="primary">LOC116286501</name>
</gene>
<keyword evidence="3 13" id="KW-0547">Nucleotide-binding</keyword>
<evidence type="ECO:0000256" key="3">
    <source>
        <dbReference type="ARBA" id="ARBA00022741"/>
    </source>
</evidence>
<dbReference type="PANTHER" id="PTHR43272:SF33">
    <property type="entry name" value="AMP-BINDING DOMAIN-CONTAINING PROTEIN-RELATED"/>
    <property type="match status" value="1"/>
</dbReference>
<dbReference type="InterPro" id="IPR020845">
    <property type="entry name" value="AMP-binding_CS"/>
</dbReference>
<evidence type="ECO:0000256" key="11">
    <source>
        <dbReference type="ARBA" id="ARBA00024565"/>
    </source>
</evidence>
<evidence type="ECO:0000256" key="12">
    <source>
        <dbReference type="ARBA" id="ARBA00049139"/>
    </source>
</evidence>
<dbReference type="GO" id="GO:0047676">
    <property type="term" value="F:arachidonate-CoA ligase activity"/>
    <property type="evidence" value="ECO:0007669"/>
    <property type="project" value="UniProtKB-EC"/>
</dbReference>
<dbReference type="Pfam" id="PF00501">
    <property type="entry name" value="AMP-binding"/>
    <property type="match status" value="1"/>
</dbReference>
<evidence type="ECO:0000259" key="14">
    <source>
        <dbReference type="Pfam" id="PF00501"/>
    </source>
</evidence>
<dbReference type="GeneID" id="116286501"/>
<sequence>MSLLCAKSGDIGVTRSKSNTTTTSGFQVSFQRSRQRFCAFSVSIVIVPLMNRTREKKMKNRAVQDDKLRQQSVEIEGSGGARRCNLVTNDVTHLYDDVSTVYEAFLNGIKVSGDGPCLGSRKGSGPYQWMSYSQIHERAANLGCGLLELGCQSSQETYIGVWSKNCVEWFLTDMGCQMFSMVTVPIYDTHGPDACIYIIQQASLKVIVCNTDKVSFLLEKANECDSLKTIILIGGPVDGSTLAEADELGIKIHIFEEIEELGKNNKHPILPPGPNDVHTISWTSGTTGYPKGALVTHGNIISNMAAYLFIIKQDGVELNAHDVHLSYLPPEHMYERCTQVLMLSSGARIGFSRGKRETLMEDFQELKPTVFSAVPRLLNVIYDKVTAQVLRSKLKKWIFDIAMHSKQQDLKRNILRKNTIWDRLVFKKIQNLLGGNVRIITCGSAPLSANVTTFIRCVMGCYLQEGYGQTETTAIVTMQRLSDFSTGHVGAPAPCNQVKLVDVPEMGYYAKDGHGEICVKGQNVFKGYLGNPEKNAECFDDGGWFHSGDIGQWNENGTLKIIDRKKHIFKLSQGEYIAPEKIQNAYLRSPYVAQVFVHGYSLKSCIVGVVVPDQEMLFALAKSKGIQGDLKQLCQNQTIRKLIHDDMLTRGKDAKLNSLEQVKAIYLSPNSFTIEEGLVTPTMKVKRQAMAAYFDVKIQQLYDELEAGQIKKNLGERKGW</sequence>
<accession>A0A6P8GXA0</accession>
<dbReference type="EC" id="6.2.1.3" evidence="13"/>
<evidence type="ECO:0000256" key="2">
    <source>
        <dbReference type="ARBA" id="ARBA00022598"/>
    </source>
</evidence>
<evidence type="ECO:0000256" key="9">
    <source>
        <dbReference type="ARBA" id="ARBA00024532"/>
    </source>
</evidence>
<dbReference type="PANTHER" id="PTHR43272">
    <property type="entry name" value="LONG-CHAIN-FATTY-ACID--COA LIGASE"/>
    <property type="match status" value="1"/>
</dbReference>
<dbReference type="AlphaFoldDB" id="A0A6P8GXA0"/>
<comment type="catalytic activity">
    <reaction evidence="12">
        <text>hexadecanoate + ATP + CoA = hexadecanoyl-CoA + AMP + diphosphate</text>
        <dbReference type="Rhea" id="RHEA:30751"/>
        <dbReference type="ChEBI" id="CHEBI:7896"/>
        <dbReference type="ChEBI" id="CHEBI:30616"/>
        <dbReference type="ChEBI" id="CHEBI:33019"/>
        <dbReference type="ChEBI" id="CHEBI:57287"/>
        <dbReference type="ChEBI" id="CHEBI:57379"/>
        <dbReference type="ChEBI" id="CHEBI:456215"/>
    </reaction>
    <physiologicalReaction direction="left-to-right" evidence="12">
        <dbReference type="Rhea" id="RHEA:30752"/>
    </physiologicalReaction>
</comment>
<dbReference type="Proteomes" id="UP000515163">
    <property type="component" value="Unplaced"/>
</dbReference>
<dbReference type="GO" id="GO:0005524">
    <property type="term" value="F:ATP binding"/>
    <property type="evidence" value="ECO:0007669"/>
    <property type="project" value="UniProtKB-KW"/>
</dbReference>
<keyword evidence="5 13" id="KW-0067">ATP-binding</keyword>
<dbReference type="InParanoid" id="A0A6P8GXA0"/>
<feature type="domain" description="AMP-dependent synthetase/ligase" evidence="14">
    <location>
        <begin position="125"/>
        <end position="529"/>
    </location>
</feature>
<evidence type="ECO:0000256" key="13">
    <source>
        <dbReference type="RuleBase" id="RU369030"/>
    </source>
</evidence>
<comment type="similarity">
    <text evidence="1 13">Belongs to the ATP-dependent AMP-binding enzyme family.</text>
</comment>
<dbReference type="GO" id="GO:0016020">
    <property type="term" value="C:membrane"/>
    <property type="evidence" value="ECO:0007669"/>
    <property type="project" value="TreeGrafter"/>
</dbReference>
<evidence type="ECO:0000256" key="7">
    <source>
        <dbReference type="ARBA" id="ARBA00024484"/>
    </source>
</evidence>
<dbReference type="InterPro" id="IPR045311">
    <property type="entry name" value="LC-FACS_euk"/>
</dbReference>
<evidence type="ECO:0000256" key="8">
    <source>
        <dbReference type="ARBA" id="ARBA00024495"/>
    </source>
</evidence>
<dbReference type="RefSeq" id="XP_031548889.1">
    <property type="nucleotide sequence ID" value="XM_031693029.1"/>
</dbReference>
<evidence type="ECO:0000313" key="15">
    <source>
        <dbReference type="Proteomes" id="UP000515163"/>
    </source>
</evidence>
<comment type="catalytic activity">
    <reaction evidence="7">
        <text>a long-chain fatty acid + ATP + CoA = a long-chain fatty acyl-CoA + AMP + diphosphate</text>
        <dbReference type="Rhea" id="RHEA:15421"/>
        <dbReference type="ChEBI" id="CHEBI:30616"/>
        <dbReference type="ChEBI" id="CHEBI:33019"/>
        <dbReference type="ChEBI" id="CHEBI:57287"/>
        <dbReference type="ChEBI" id="CHEBI:57560"/>
        <dbReference type="ChEBI" id="CHEBI:83139"/>
        <dbReference type="ChEBI" id="CHEBI:456215"/>
        <dbReference type="EC" id="6.2.1.3"/>
    </reaction>
    <physiologicalReaction direction="left-to-right" evidence="7">
        <dbReference type="Rhea" id="RHEA:15422"/>
    </physiologicalReaction>
</comment>
<proteinExistence type="inferred from homology"/>
<reference evidence="16" key="1">
    <citation type="submission" date="2025-08" db="UniProtKB">
        <authorList>
            <consortium name="RefSeq"/>
        </authorList>
    </citation>
    <scope>IDENTIFICATION</scope>
    <source>
        <tissue evidence="16">Tentacle</tissue>
    </source>
</reference>
<dbReference type="InterPro" id="IPR000873">
    <property type="entry name" value="AMP-dep_synth/lig_dom"/>
</dbReference>
<dbReference type="Gene3D" id="3.40.50.12780">
    <property type="entry name" value="N-terminal domain of ligase-like"/>
    <property type="match status" value="1"/>
</dbReference>
<dbReference type="CDD" id="cd05927">
    <property type="entry name" value="LC-FACS_euk"/>
    <property type="match status" value="1"/>
</dbReference>
<organism evidence="15 16">
    <name type="scientific">Actinia tenebrosa</name>
    <name type="common">Australian red waratah sea anemone</name>
    <dbReference type="NCBI Taxonomy" id="6105"/>
    <lineage>
        <taxon>Eukaryota</taxon>
        <taxon>Metazoa</taxon>
        <taxon>Cnidaria</taxon>
        <taxon>Anthozoa</taxon>
        <taxon>Hexacorallia</taxon>
        <taxon>Actiniaria</taxon>
        <taxon>Actiniidae</taxon>
        <taxon>Actinia</taxon>
    </lineage>
</organism>
<evidence type="ECO:0000256" key="4">
    <source>
        <dbReference type="ARBA" id="ARBA00022832"/>
    </source>
</evidence>
<dbReference type="PROSITE" id="PS00455">
    <property type="entry name" value="AMP_BINDING"/>
    <property type="match status" value="1"/>
</dbReference>
<dbReference type="SUPFAM" id="SSF56801">
    <property type="entry name" value="Acetyl-CoA synthetase-like"/>
    <property type="match status" value="1"/>
</dbReference>
<keyword evidence="4 13" id="KW-0276">Fatty acid metabolism</keyword>
<dbReference type="InterPro" id="IPR042099">
    <property type="entry name" value="ANL_N_sf"/>
</dbReference>
<comment type="catalytic activity">
    <reaction evidence="8">
        <text>12-hydroxy-(5Z,8Z,10E,14Z)-eicosatetraenoate + ATP + CoA = 12-hydroxy-(5Z,8Z,10E,14Z)-eicosatetraenoyl-CoA + AMP + diphosphate</text>
        <dbReference type="Rhea" id="RHEA:52112"/>
        <dbReference type="ChEBI" id="CHEBI:30616"/>
        <dbReference type="ChEBI" id="CHEBI:33019"/>
        <dbReference type="ChEBI" id="CHEBI:57287"/>
        <dbReference type="ChEBI" id="CHEBI:90718"/>
        <dbReference type="ChEBI" id="CHEBI:136408"/>
        <dbReference type="ChEBI" id="CHEBI:456215"/>
    </reaction>
    <physiologicalReaction direction="left-to-right" evidence="8">
        <dbReference type="Rhea" id="RHEA:52113"/>
    </physiologicalReaction>
</comment>
<dbReference type="GO" id="GO:0005783">
    <property type="term" value="C:endoplasmic reticulum"/>
    <property type="evidence" value="ECO:0007669"/>
    <property type="project" value="TreeGrafter"/>
</dbReference>